<evidence type="ECO:0000259" key="1">
    <source>
        <dbReference type="PROSITE" id="PS50878"/>
    </source>
</evidence>
<dbReference type="InterPro" id="IPR043128">
    <property type="entry name" value="Rev_trsase/Diguanyl_cyclase"/>
</dbReference>
<dbReference type="InterPro" id="IPR050951">
    <property type="entry name" value="Retrovirus_Pol_polyprotein"/>
</dbReference>
<proteinExistence type="predicted"/>
<sequence length="419" mass="47674">MDKLKHELKIAGGNLANRWERSLERFRWYLAAVGEDGSEDKKKVAILLTVAGAEAQEVFRTFTYEPAKAAVGNQPAVQAETAEQFNTVVRKFTEFCVPRKNVIYERYVFHTRVQGEDNDSTGDEGGFFVSAIHNNTQQCEWIALLTVYDSLVPLKVDSGAQVNILSLSDYEGIAKVLVKAERPTDWVLPLVIVEKPNGDLRLCLDPMDLNEYIRREHYHLPHRSEILSEMADARYFTKMDASQGFYQIQLDEESTQLCTVATPFGRYSFKRLPYGINCAPEIFHAKIQQLFESETGVKVFMDGIVVWGRTREEHDARLKMALATIRRSGLKLNEKKCVFGVTELTYLGEKLTHQGIKPDPDKVAGICNMPVPTIKEEVQRALGMVNYMAKFVPNLTVKTTALRQLLLEKNDWLWEAEQT</sequence>
<dbReference type="PROSITE" id="PS50878">
    <property type="entry name" value="RT_POL"/>
    <property type="match status" value="1"/>
</dbReference>
<name>A0AAD9NVR3_RIDPI</name>
<dbReference type="InterPro" id="IPR000477">
    <property type="entry name" value="RT_dom"/>
</dbReference>
<dbReference type="SUPFAM" id="SSF56672">
    <property type="entry name" value="DNA/RNA polymerases"/>
    <property type="match status" value="1"/>
</dbReference>
<dbReference type="CDD" id="cd01647">
    <property type="entry name" value="RT_LTR"/>
    <property type="match status" value="1"/>
</dbReference>
<feature type="domain" description="Reverse transcriptase" evidence="1">
    <location>
        <begin position="174"/>
        <end position="351"/>
    </location>
</feature>
<comment type="caution">
    <text evidence="2">The sequence shown here is derived from an EMBL/GenBank/DDBJ whole genome shotgun (WGS) entry which is preliminary data.</text>
</comment>
<dbReference type="PANTHER" id="PTHR37984">
    <property type="entry name" value="PROTEIN CBG26694"/>
    <property type="match status" value="1"/>
</dbReference>
<dbReference type="PANTHER" id="PTHR37984:SF7">
    <property type="entry name" value="INTEGRASE CATALYTIC DOMAIN-CONTAINING PROTEIN"/>
    <property type="match status" value="1"/>
</dbReference>
<evidence type="ECO:0000313" key="2">
    <source>
        <dbReference type="EMBL" id="KAK2182891.1"/>
    </source>
</evidence>
<gene>
    <name evidence="2" type="ORF">NP493_331g04021</name>
</gene>
<organism evidence="2 3">
    <name type="scientific">Ridgeia piscesae</name>
    <name type="common">Tubeworm</name>
    <dbReference type="NCBI Taxonomy" id="27915"/>
    <lineage>
        <taxon>Eukaryota</taxon>
        <taxon>Metazoa</taxon>
        <taxon>Spiralia</taxon>
        <taxon>Lophotrochozoa</taxon>
        <taxon>Annelida</taxon>
        <taxon>Polychaeta</taxon>
        <taxon>Sedentaria</taxon>
        <taxon>Canalipalpata</taxon>
        <taxon>Sabellida</taxon>
        <taxon>Siboglinidae</taxon>
        <taxon>Ridgeia</taxon>
    </lineage>
</organism>
<dbReference type="EMBL" id="JAODUO010000332">
    <property type="protein sequence ID" value="KAK2182891.1"/>
    <property type="molecule type" value="Genomic_DNA"/>
</dbReference>
<evidence type="ECO:0000313" key="3">
    <source>
        <dbReference type="Proteomes" id="UP001209878"/>
    </source>
</evidence>
<dbReference type="Pfam" id="PF00078">
    <property type="entry name" value="RVT_1"/>
    <property type="match status" value="1"/>
</dbReference>
<keyword evidence="3" id="KW-1185">Reference proteome</keyword>
<reference evidence="2" key="1">
    <citation type="journal article" date="2023" name="Mol. Biol. Evol.">
        <title>Third-Generation Sequencing Reveals the Adaptive Role of the Epigenome in Three Deep-Sea Polychaetes.</title>
        <authorList>
            <person name="Perez M."/>
            <person name="Aroh O."/>
            <person name="Sun Y."/>
            <person name="Lan Y."/>
            <person name="Juniper S.K."/>
            <person name="Young C.R."/>
            <person name="Angers B."/>
            <person name="Qian P.Y."/>
        </authorList>
    </citation>
    <scope>NUCLEOTIDE SEQUENCE</scope>
    <source>
        <strain evidence="2">R07B-5</strain>
    </source>
</reference>
<accession>A0AAD9NVR3</accession>
<dbReference type="Proteomes" id="UP001209878">
    <property type="component" value="Unassembled WGS sequence"/>
</dbReference>
<dbReference type="AlphaFoldDB" id="A0AAD9NVR3"/>
<dbReference type="Gene3D" id="3.30.70.270">
    <property type="match status" value="2"/>
</dbReference>
<protein>
    <recommendedName>
        <fullName evidence="1">Reverse transcriptase domain-containing protein</fullName>
    </recommendedName>
</protein>
<dbReference type="InterPro" id="IPR043502">
    <property type="entry name" value="DNA/RNA_pol_sf"/>
</dbReference>